<feature type="region of interest" description="Disordered" evidence="1">
    <location>
        <begin position="31"/>
        <end position="52"/>
    </location>
</feature>
<name>A0A8S2YSS3_9BILA</name>
<feature type="non-terminal residue" evidence="2">
    <location>
        <position position="1"/>
    </location>
</feature>
<gene>
    <name evidence="2" type="ORF">TMI583_LOCUS50385</name>
</gene>
<evidence type="ECO:0000256" key="1">
    <source>
        <dbReference type="SAM" id="MobiDB-lite"/>
    </source>
</evidence>
<dbReference type="AlphaFoldDB" id="A0A8S2YSS3"/>
<protein>
    <submittedName>
        <fullName evidence="2">Uncharacterized protein</fullName>
    </submittedName>
</protein>
<dbReference type="EMBL" id="CAJOBA010121244">
    <property type="protein sequence ID" value="CAF4580646.1"/>
    <property type="molecule type" value="Genomic_DNA"/>
</dbReference>
<reference evidence="2" key="1">
    <citation type="submission" date="2021-02" db="EMBL/GenBank/DDBJ databases">
        <authorList>
            <person name="Nowell W R."/>
        </authorList>
    </citation>
    <scope>NUCLEOTIDE SEQUENCE</scope>
</reference>
<organism evidence="2 3">
    <name type="scientific">Didymodactylos carnosus</name>
    <dbReference type="NCBI Taxonomy" id="1234261"/>
    <lineage>
        <taxon>Eukaryota</taxon>
        <taxon>Metazoa</taxon>
        <taxon>Spiralia</taxon>
        <taxon>Gnathifera</taxon>
        <taxon>Rotifera</taxon>
        <taxon>Eurotatoria</taxon>
        <taxon>Bdelloidea</taxon>
        <taxon>Philodinida</taxon>
        <taxon>Philodinidae</taxon>
        <taxon>Didymodactylos</taxon>
    </lineage>
</organism>
<comment type="caution">
    <text evidence="2">The sequence shown here is derived from an EMBL/GenBank/DDBJ whole genome shotgun (WGS) entry which is preliminary data.</text>
</comment>
<proteinExistence type="predicted"/>
<dbReference type="Proteomes" id="UP000682733">
    <property type="component" value="Unassembled WGS sequence"/>
</dbReference>
<evidence type="ECO:0000313" key="2">
    <source>
        <dbReference type="EMBL" id="CAF4580646.1"/>
    </source>
</evidence>
<evidence type="ECO:0000313" key="3">
    <source>
        <dbReference type="Proteomes" id="UP000682733"/>
    </source>
</evidence>
<accession>A0A8S2YSS3</accession>
<sequence>DRQCNLAQRPHSRIDTAEACLAEATTTPVAHGSFHSIRTSNDQRRTPRAPFQACTSQSVQDERCRRCFQRGHHTSAREALLLQPDRIGLGSIEVVCSDKTILTSG</sequence>